<name>A0ACB7SB60_HYAAI</name>
<gene>
    <name evidence="1" type="ORF">HPB50_021035</name>
</gene>
<proteinExistence type="predicted"/>
<evidence type="ECO:0000313" key="1">
    <source>
        <dbReference type="EMBL" id="KAH6930933.1"/>
    </source>
</evidence>
<dbReference type="EMBL" id="CM023485">
    <property type="protein sequence ID" value="KAH6930933.1"/>
    <property type="molecule type" value="Genomic_DNA"/>
</dbReference>
<reference evidence="1" key="1">
    <citation type="submission" date="2020-05" db="EMBL/GenBank/DDBJ databases">
        <title>Large-scale comparative analyses of tick genomes elucidate their genetic diversity and vector capacities.</title>
        <authorList>
            <person name="Jia N."/>
            <person name="Wang J."/>
            <person name="Shi W."/>
            <person name="Du L."/>
            <person name="Sun Y."/>
            <person name="Zhan W."/>
            <person name="Jiang J."/>
            <person name="Wang Q."/>
            <person name="Zhang B."/>
            <person name="Ji P."/>
            <person name="Sakyi L.B."/>
            <person name="Cui X."/>
            <person name="Yuan T."/>
            <person name="Jiang B."/>
            <person name="Yang W."/>
            <person name="Lam T.T.-Y."/>
            <person name="Chang Q."/>
            <person name="Ding S."/>
            <person name="Wang X."/>
            <person name="Zhu J."/>
            <person name="Ruan X."/>
            <person name="Zhao L."/>
            <person name="Wei J."/>
            <person name="Que T."/>
            <person name="Du C."/>
            <person name="Cheng J."/>
            <person name="Dai P."/>
            <person name="Han X."/>
            <person name="Huang E."/>
            <person name="Gao Y."/>
            <person name="Liu J."/>
            <person name="Shao H."/>
            <person name="Ye R."/>
            <person name="Li L."/>
            <person name="Wei W."/>
            <person name="Wang X."/>
            <person name="Wang C."/>
            <person name="Yang T."/>
            <person name="Huo Q."/>
            <person name="Li W."/>
            <person name="Guo W."/>
            <person name="Chen H."/>
            <person name="Zhou L."/>
            <person name="Ni X."/>
            <person name="Tian J."/>
            <person name="Zhou Y."/>
            <person name="Sheng Y."/>
            <person name="Liu T."/>
            <person name="Pan Y."/>
            <person name="Xia L."/>
            <person name="Li J."/>
            <person name="Zhao F."/>
            <person name="Cao W."/>
        </authorList>
    </citation>
    <scope>NUCLEOTIDE SEQUENCE</scope>
    <source>
        <strain evidence="1">Hyas-2018</strain>
    </source>
</reference>
<keyword evidence="2" id="KW-1185">Reference proteome</keyword>
<sequence>MCIQSDAAARRPGIPVAVHLDLDTRLRASRSRRTGSANRSPPASPPSLGAPFFFGGQPPLLSGQRRYVGSCRIESDAAAEEESRETGSPCAGTR</sequence>
<evidence type="ECO:0000313" key="2">
    <source>
        <dbReference type="Proteomes" id="UP000821845"/>
    </source>
</evidence>
<accession>A0ACB7SB60</accession>
<protein>
    <submittedName>
        <fullName evidence="1">Uncharacterized protein</fullName>
    </submittedName>
</protein>
<dbReference type="Proteomes" id="UP000821845">
    <property type="component" value="Chromosome 5"/>
</dbReference>
<comment type="caution">
    <text evidence="1">The sequence shown here is derived from an EMBL/GenBank/DDBJ whole genome shotgun (WGS) entry which is preliminary data.</text>
</comment>
<organism evidence="1 2">
    <name type="scientific">Hyalomma asiaticum</name>
    <name type="common">Tick</name>
    <dbReference type="NCBI Taxonomy" id="266040"/>
    <lineage>
        <taxon>Eukaryota</taxon>
        <taxon>Metazoa</taxon>
        <taxon>Ecdysozoa</taxon>
        <taxon>Arthropoda</taxon>
        <taxon>Chelicerata</taxon>
        <taxon>Arachnida</taxon>
        <taxon>Acari</taxon>
        <taxon>Parasitiformes</taxon>
        <taxon>Ixodida</taxon>
        <taxon>Ixodoidea</taxon>
        <taxon>Ixodidae</taxon>
        <taxon>Hyalomminae</taxon>
        <taxon>Hyalomma</taxon>
    </lineage>
</organism>